<dbReference type="InterPro" id="IPR014922">
    <property type="entry name" value="YdhG-like"/>
</dbReference>
<feature type="domain" description="YdhG-like" evidence="1">
    <location>
        <begin position="23"/>
        <end position="115"/>
    </location>
</feature>
<protein>
    <submittedName>
        <fullName evidence="2">DUF1801 domain-containing protein</fullName>
    </submittedName>
</protein>
<keyword evidence="3" id="KW-1185">Reference proteome</keyword>
<reference evidence="2 3" key="1">
    <citation type="submission" date="2022-05" db="EMBL/GenBank/DDBJ databases">
        <authorList>
            <person name="Jo J.-H."/>
            <person name="Im W.-T."/>
        </authorList>
    </citation>
    <scope>NUCLEOTIDE SEQUENCE [LARGE SCALE GENOMIC DNA]</scope>
    <source>
        <strain evidence="2 3">NSE70-1</strain>
    </source>
</reference>
<comment type="caution">
    <text evidence="2">The sequence shown here is derived from an EMBL/GenBank/DDBJ whole genome shotgun (WGS) entry which is preliminary data.</text>
</comment>
<sequence>MMRKGPLAASPEEYVQSIDGWQRTRVDMLREIALGVGDSDETVKWGHLVYMANGPAFLIRAEDHRVLFGFWRGKRLLGIEPRMTGTGKYEMKTLDLREDTQIDPAVAEQLIREAIRLNRTVGNPTART</sequence>
<dbReference type="EMBL" id="JAMGBA010000001">
    <property type="protein sequence ID" value="MCL6698074.1"/>
    <property type="molecule type" value="Genomic_DNA"/>
</dbReference>
<evidence type="ECO:0000313" key="2">
    <source>
        <dbReference type="EMBL" id="MCL6698074.1"/>
    </source>
</evidence>
<dbReference type="RefSeq" id="WP_249903415.1">
    <property type="nucleotide sequence ID" value="NZ_JAMGBA010000001.1"/>
</dbReference>
<name>A0ABT0RSU0_9SPHN</name>
<dbReference type="SUPFAM" id="SSF159888">
    <property type="entry name" value="YdhG-like"/>
    <property type="match status" value="1"/>
</dbReference>
<proteinExistence type="predicted"/>
<accession>A0ABT0RSU0</accession>
<evidence type="ECO:0000259" key="1">
    <source>
        <dbReference type="Pfam" id="PF08818"/>
    </source>
</evidence>
<gene>
    <name evidence="2" type="ORF">LZ496_04645</name>
</gene>
<dbReference type="Proteomes" id="UP001203410">
    <property type="component" value="Unassembled WGS sequence"/>
</dbReference>
<evidence type="ECO:0000313" key="3">
    <source>
        <dbReference type="Proteomes" id="UP001203410"/>
    </source>
</evidence>
<dbReference type="Pfam" id="PF08818">
    <property type="entry name" value="DUF1801"/>
    <property type="match status" value="1"/>
</dbReference>
<organism evidence="2 3">
    <name type="scientific">Sphingomonas caseinilyticus</name>
    <dbReference type="NCBI Taxonomy" id="2908205"/>
    <lineage>
        <taxon>Bacteria</taxon>
        <taxon>Pseudomonadati</taxon>
        <taxon>Pseudomonadota</taxon>
        <taxon>Alphaproteobacteria</taxon>
        <taxon>Sphingomonadales</taxon>
        <taxon>Sphingomonadaceae</taxon>
        <taxon>Sphingomonas</taxon>
    </lineage>
</organism>